<feature type="domain" description="Integrase catalytic" evidence="1">
    <location>
        <begin position="165"/>
        <end position="345"/>
    </location>
</feature>
<name>A0A0G1EXB0_9BACT</name>
<protein>
    <recommendedName>
        <fullName evidence="1">Integrase catalytic domain-containing protein</fullName>
    </recommendedName>
</protein>
<gene>
    <name evidence="2" type="ORF">UV54_C0038G0010</name>
</gene>
<dbReference type="GO" id="GO:0003676">
    <property type="term" value="F:nucleic acid binding"/>
    <property type="evidence" value="ECO:0007669"/>
    <property type="project" value="InterPro"/>
</dbReference>
<dbReference type="AlphaFoldDB" id="A0A0G1EXB0"/>
<proteinExistence type="predicted"/>
<dbReference type="InterPro" id="IPR001584">
    <property type="entry name" value="Integrase_cat-core"/>
</dbReference>
<dbReference type="Gene3D" id="3.30.420.10">
    <property type="entry name" value="Ribonuclease H-like superfamily/Ribonuclease H"/>
    <property type="match status" value="1"/>
</dbReference>
<dbReference type="GO" id="GO:0015074">
    <property type="term" value="P:DNA integration"/>
    <property type="evidence" value="ECO:0007669"/>
    <property type="project" value="InterPro"/>
</dbReference>
<evidence type="ECO:0000259" key="1">
    <source>
        <dbReference type="PROSITE" id="PS50994"/>
    </source>
</evidence>
<comment type="caution">
    <text evidence="2">The sequence shown here is derived from an EMBL/GenBank/DDBJ whole genome shotgun (WGS) entry which is preliminary data.</text>
</comment>
<dbReference type="STRING" id="1618369.UV54_C0038G0010"/>
<evidence type="ECO:0000313" key="3">
    <source>
        <dbReference type="Proteomes" id="UP000034213"/>
    </source>
</evidence>
<sequence>MLNMSQRQAVTKELKLIYQKAGKKEKGKIIDQLAELTGYHRHYAAFKLNRPWVKRKRRRLPVSFRPRVYDHEVFESLRRVWVIYDGICSKRLIPTLPEAVRKLEECGELTLSPEVKTKLLAISPATMDRMLKPIRQTFKLKGISTTKPGTLLKSQVPIRTFSDWDDKQPGFMEIDLVAHCGDSARDMFIYSLNLTDVSTGWTDPVAVMGRAEIRVFGGLKTVEERLPFSVLGLDSDNDSAFINGELIRYCESKHITFTRCRPYRKNDQAYVEQKNYSVVRRVIGYARFDTDEQLNLINQIYSCLRLYINFCLPVMKLIRKERLGSKVRKHYDEAKTPYRRLLESKIITSSQKGNLNRQYAKLNPAELRRNLNYLLKKLHQTLINERKKNP</sequence>
<dbReference type="PATRIC" id="fig|1618369.3.peg.507"/>
<evidence type="ECO:0000313" key="2">
    <source>
        <dbReference type="EMBL" id="KKS79253.1"/>
    </source>
</evidence>
<dbReference type="InterPro" id="IPR012337">
    <property type="entry name" value="RNaseH-like_sf"/>
</dbReference>
<dbReference type="EMBL" id="LCEW01000038">
    <property type="protein sequence ID" value="KKS79253.1"/>
    <property type="molecule type" value="Genomic_DNA"/>
</dbReference>
<dbReference type="InterPro" id="IPR036397">
    <property type="entry name" value="RNaseH_sf"/>
</dbReference>
<dbReference type="SUPFAM" id="SSF53098">
    <property type="entry name" value="Ribonuclease H-like"/>
    <property type="match status" value="1"/>
</dbReference>
<organism evidence="2 3">
    <name type="scientific">Candidatus Beckwithbacteria bacterium GW2011_GWA2_43_10</name>
    <dbReference type="NCBI Taxonomy" id="1618369"/>
    <lineage>
        <taxon>Bacteria</taxon>
        <taxon>Candidatus Beckwithiibacteriota</taxon>
    </lineage>
</organism>
<reference evidence="2 3" key="1">
    <citation type="journal article" date="2015" name="Nature">
        <title>rRNA introns, odd ribosomes, and small enigmatic genomes across a large radiation of phyla.</title>
        <authorList>
            <person name="Brown C.T."/>
            <person name="Hug L.A."/>
            <person name="Thomas B.C."/>
            <person name="Sharon I."/>
            <person name="Castelle C.J."/>
            <person name="Singh A."/>
            <person name="Wilkins M.J."/>
            <person name="Williams K.H."/>
            <person name="Banfield J.F."/>
        </authorList>
    </citation>
    <scope>NUCLEOTIDE SEQUENCE [LARGE SCALE GENOMIC DNA]</scope>
</reference>
<dbReference type="Proteomes" id="UP000034213">
    <property type="component" value="Unassembled WGS sequence"/>
</dbReference>
<dbReference type="PROSITE" id="PS50994">
    <property type="entry name" value="INTEGRASE"/>
    <property type="match status" value="1"/>
</dbReference>
<accession>A0A0G1EXB0</accession>